<dbReference type="InterPro" id="IPR011990">
    <property type="entry name" value="TPR-like_helical_dom_sf"/>
</dbReference>
<dbReference type="Proteomes" id="UP000813444">
    <property type="component" value="Unassembled WGS sequence"/>
</dbReference>
<gene>
    <name evidence="2" type="ORF">B0I35DRAFT_473763</name>
</gene>
<evidence type="ECO:0000313" key="2">
    <source>
        <dbReference type="EMBL" id="KAH7329134.1"/>
    </source>
</evidence>
<dbReference type="EMBL" id="JAGPNK010000001">
    <property type="protein sequence ID" value="KAH7329134.1"/>
    <property type="molecule type" value="Genomic_DNA"/>
</dbReference>
<protein>
    <submittedName>
        <fullName evidence="2">Uncharacterized protein</fullName>
    </submittedName>
</protein>
<dbReference type="AlphaFoldDB" id="A0A8K0T282"/>
<accession>A0A8K0T282</accession>
<keyword evidence="3" id="KW-1185">Reference proteome</keyword>
<proteinExistence type="predicted"/>
<organism evidence="2 3">
    <name type="scientific">Stachybotrys elegans</name>
    <dbReference type="NCBI Taxonomy" id="80388"/>
    <lineage>
        <taxon>Eukaryota</taxon>
        <taxon>Fungi</taxon>
        <taxon>Dikarya</taxon>
        <taxon>Ascomycota</taxon>
        <taxon>Pezizomycotina</taxon>
        <taxon>Sordariomycetes</taxon>
        <taxon>Hypocreomycetidae</taxon>
        <taxon>Hypocreales</taxon>
        <taxon>Stachybotryaceae</taxon>
        <taxon>Stachybotrys</taxon>
    </lineage>
</organism>
<name>A0A8K0T282_9HYPO</name>
<evidence type="ECO:0000313" key="3">
    <source>
        <dbReference type="Proteomes" id="UP000813444"/>
    </source>
</evidence>
<dbReference type="Gene3D" id="1.25.40.10">
    <property type="entry name" value="Tetratricopeptide repeat domain"/>
    <property type="match status" value="1"/>
</dbReference>
<feature type="region of interest" description="Disordered" evidence="1">
    <location>
        <begin position="28"/>
        <end position="56"/>
    </location>
</feature>
<reference evidence="2" key="1">
    <citation type="journal article" date="2021" name="Nat. Commun.">
        <title>Genetic determinants of endophytism in the Arabidopsis root mycobiome.</title>
        <authorList>
            <person name="Mesny F."/>
            <person name="Miyauchi S."/>
            <person name="Thiergart T."/>
            <person name="Pickel B."/>
            <person name="Atanasova L."/>
            <person name="Karlsson M."/>
            <person name="Huettel B."/>
            <person name="Barry K.W."/>
            <person name="Haridas S."/>
            <person name="Chen C."/>
            <person name="Bauer D."/>
            <person name="Andreopoulos W."/>
            <person name="Pangilinan J."/>
            <person name="LaButti K."/>
            <person name="Riley R."/>
            <person name="Lipzen A."/>
            <person name="Clum A."/>
            <person name="Drula E."/>
            <person name="Henrissat B."/>
            <person name="Kohler A."/>
            <person name="Grigoriev I.V."/>
            <person name="Martin F.M."/>
            <person name="Hacquard S."/>
        </authorList>
    </citation>
    <scope>NUCLEOTIDE SEQUENCE</scope>
    <source>
        <strain evidence="2">MPI-CAGE-CH-0235</strain>
    </source>
</reference>
<evidence type="ECO:0000256" key="1">
    <source>
        <dbReference type="SAM" id="MobiDB-lite"/>
    </source>
</evidence>
<sequence>MLSANAPVGRVQPPRIARPTTLAISSLKRQLATTTTRRTMLSPGNPYSKNGSPPVPPDRDRYISEIQDLVNSMPAVFSHTPEEYYDCVSRWAARTEEGVEPPSLQLLRETGLDARMVHETACTIRQLNLDRAMSMHIWAAEAGHSPAIVTTMMLCINRPRLLQYSRIRAIETRFNTLVAQADNPDALAVAGFRRRKANDPKAAVRLLQRALAASKSAHFSLEEQARTALAKEYVSLGDEDAAVAVLEPIGADSGTGDREAVLGDILRSRDPEKAAPLLYYAACKGQRSLFAQLGDMELDKAEKASDEETRGEHMRWAEEWMRLSDERLVN</sequence>
<comment type="caution">
    <text evidence="2">The sequence shown here is derived from an EMBL/GenBank/DDBJ whole genome shotgun (WGS) entry which is preliminary data.</text>
</comment>
<feature type="compositionally biased region" description="Polar residues" evidence="1">
    <location>
        <begin position="28"/>
        <end position="39"/>
    </location>
</feature>